<evidence type="ECO:0000313" key="4">
    <source>
        <dbReference type="EMBL" id="MBL7627270.1"/>
    </source>
</evidence>
<dbReference type="SUPFAM" id="SSF48264">
    <property type="entry name" value="Cytochrome P450"/>
    <property type="match status" value="1"/>
</dbReference>
<dbReference type="Gene3D" id="1.10.630.10">
    <property type="entry name" value="Cytochrome P450"/>
    <property type="match status" value="1"/>
</dbReference>
<dbReference type="InterPro" id="IPR036396">
    <property type="entry name" value="Cyt_P450_sf"/>
</dbReference>
<dbReference type="PROSITE" id="PS00086">
    <property type="entry name" value="CYTOCHROME_P450"/>
    <property type="match status" value="1"/>
</dbReference>
<keyword evidence="2" id="KW-0560">Oxidoreductase</keyword>
<dbReference type="InterPro" id="IPR001128">
    <property type="entry name" value="Cyt_P450"/>
</dbReference>
<accession>A0A937UPH4</accession>
<evidence type="ECO:0000256" key="1">
    <source>
        <dbReference type="ARBA" id="ARBA00010617"/>
    </source>
</evidence>
<dbReference type="GO" id="GO:0005506">
    <property type="term" value="F:iron ion binding"/>
    <property type="evidence" value="ECO:0007669"/>
    <property type="project" value="InterPro"/>
</dbReference>
<dbReference type="GO" id="GO:0016705">
    <property type="term" value="F:oxidoreductase activity, acting on paired donors, with incorporation or reduction of molecular oxygen"/>
    <property type="evidence" value="ECO:0007669"/>
    <property type="project" value="InterPro"/>
</dbReference>
<dbReference type="Pfam" id="PF00067">
    <property type="entry name" value="p450"/>
    <property type="match status" value="1"/>
</dbReference>
<comment type="similarity">
    <text evidence="1 2">Belongs to the cytochrome P450 family.</text>
</comment>
<protein>
    <submittedName>
        <fullName evidence="4">Cytochrome P450</fullName>
    </submittedName>
</protein>
<keyword evidence="5" id="KW-1185">Reference proteome</keyword>
<organism evidence="4 5">
    <name type="scientific">Frankia nepalensis</name>
    <dbReference type="NCBI Taxonomy" id="1836974"/>
    <lineage>
        <taxon>Bacteria</taxon>
        <taxon>Bacillati</taxon>
        <taxon>Actinomycetota</taxon>
        <taxon>Actinomycetes</taxon>
        <taxon>Frankiales</taxon>
        <taxon>Frankiaceae</taxon>
        <taxon>Frankia</taxon>
    </lineage>
</organism>
<name>A0A937UPH4_9ACTN</name>
<dbReference type="PANTHER" id="PTHR46696:SF6">
    <property type="entry name" value="P450, PUTATIVE (EUROFUNG)-RELATED"/>
    <property type="match status" value="1"/>
</dbReference>
<dbReference type="GO" id="GO:0020037">
    <property type="term" value="F:heme binding"/>
    <property type="evidence" value="ECO:0007669"/>
    <property type="project" value="InterPro"/>
</dbReference>
<feature type="region of interest" description="Disordered" evidence="3">
    <location>
        <begin position="1"/>
        <end position="21"/>
    </location>
</feature>
<evidence type="ECO:0000256" key="2">
    <source>
        <dbReference type="RuleBase" id="RU000461"/>
    </source>
</evidence>
<keyword evidence="2" id="KW-0479">Metal-binding</keyword>
<evidence type="ECO:0000256" key="3">
    <source>
        <dbReference type="SAM" id="MobiDB-lite"/>
    </source>
</evidence>
<dbReference type="PRINTS" id="PR00385">
    <property type="entry name" value="P450"/>
</dbReference>
<dbReference type="EMBL" id="JAEACQ010000159">
    <property type="protein sequence ID" value="MBL7627270.1"/>
    <property type="molecule type" value="Genomic_DNA"/>
</dbReference>
<keyword evidence="2" id="KW-0503">Monooxygenase</keyword>
<gene>
    <name evidence="4" type="ORF">I7412_08840</name>
</gene>
<dbReference type="PANTHER" id="PTHR46696">
    <property type="entry name" value="P450, PUTATIVE (EUROFUNG)-RELATED"/>
    <property type="match status" value="1"/>
</dbReference>
<keyword evidence="2" id="KW-0408">Iron</keyword>
<dbReference type="InterPro" id="IPR002397">
    <property type="entry name" value="Cyt_P450_B"/>
</dbReference>
<dbReference type="GO" id="GO:0004497">
    <property type="term" value="F:monooxygenase activity"/>
    <property type="evidence" value="ECO:0007669"/>
    <property type="project" value="UniProtKB-KW"/>
</dbReference>
<keyword evidence="2" id="KW-0349">Heme</keyword>
<proteinExistence type="inferred from homology"/>
<sequence length="427" mass="46896">MTEARAAGGGSGDGDQGDGGYGGGVARLMTVDVARNPKPVYQELQHGGRVQRMDGLNGPAVVATGRAAIDEIFKYPDLYSSAAHFGSLGNVRPLIPIEYDPPEQRKYRKLINPVFAPQAIERWREPVARLVHELIDAFGDSTEIDFARQFSTPLPSQIFLTLLGLPLEDLPTFLRLKDGIVRPSVVLGLPPNHPDVKAHQKATAREIYDYFDRVLDGRAAERPDDLLSHLLDAEVEGAKLTREELLDICFLFLTAGLDTVSASLETFMAYLADHPERRAEVVAAPDNIDNVVEELLRVESPVMLVSRFATADTELGGCPVHEGEQVYAFLGAANLDDQDVPDAAEVRFDRTVNRHLAFGGGVHRCLGSHLARLELRVALREWHARIPHYQIRPGTRLNISPGVRSLDSFPMLLGPPPAQDNTSKDAE</sequence>
<feature type="compositionally biased region" description="Gly residues" evidence="3">
    <location>
        <begin position="7"/>
        <end position="21"/>
    </location>
</feature>
<dbReference type="AlphaFoldDB" id="A0A937UPH4"/>
<dbReference type="Proteomes" id="UP000604475">
    <property type="component" value="Unassembled WGS sequence"/>
</dbReference>
<reference evidence="4" key="1">
    <citation type="submission" date="2020-12" db="EMBL/GenBank/DDBJ databases">
        <title>Genomic characterization of non-nitrogen-fixing Frankia strains.</title>
        <authorList>
            <person name="Carlos-Shanley C."/>
            <person name="Guerra T."/>
            <person name="Hahn D."/>
        </authorList>
    </citation>
    <scope>NUCLEOTIDE SEQUENCE</scope>
    <source>
        <strain evidence="4">CN6</strain>
    </source>
</reference>
<comment type="caution">
    <text evidence="4">The sequence shown here is derived from an EMBL/GenBank/DDBJ whole genome shotgun (WGS) entry which is preliminary data.</text>
</comment>
<dbReference type="InterPro" id="IPR017972">
    <property type="entry name" value="Cyt_P450_CS"/>
</dbReference>
<evidence type="ECO:0000313" key="5">
    <source>
        <dbReference type="Proteomes" id="UP000604475"/>
    </source>
</evidence>
<dbReference type="PRINTS" id="PR00359">
    <property type="entry name" value="BP450"/>
</dbReference>